<dbReference type="CDD" id="cd01949">
    <property type="entry name" value="GGDEF"/>
    <property type="match status" value="1"/>
</dbReference>
<dbReference type="InterPro" id="IPR043128">
    <property type="entry name" value="Rev_trsase/Diguanyl_cyclase"/>
</dbReference>
<dbReference type="InterPro" id="IPR029151">
    <property type="entry name" value="Sensor-like_sf"/>
</dbReference>
<dbReference type="SUPFAM" id="SSF55073">
    <property type="entry name" value="Nucleotide cyclase"/>
    <property type="match status" value="1"/>
</dbReference>
<dbReference type="Gene3D" id="3.30.450.20">
    <property type="entry name" value="PAS domain"/>
    <property type="match status" value="1"/>
</dbReference>
<dbReference type="NCBIfam" id="TIGR00254">
    <property type="entry name" value="GGDEF"/>
    <property type="match status" value="1"/>
</dbReference>
<reference evidence="8 9" key="1">
    <citation type="submission" date="2016-06" db="EMBL/GenBank/DDBJ databases">
        <title>Domibacillus iocasae genome sequencing.</title>
        <authorList>
            <person name="Verma A."/>
            <person name="Pal Y."/>
            <person name="Ojha A.K."/>
            <person name="Krishnamurthi S."/>
        </authorList>
    </citation>
    <scope>NUCLEOTIDE SEQUENCE [LARGE SCALE GENOMIC DNA]</scope>
    <source>
        <strain evidence="8 9">DSM 29979</strain>
    </source>
</reference>
<dbReference type="CDD" id="cd18773">
    <property type="entry name" value="PDC1_HK_sensor"/>
    <property type="match status" value="1"/>
</dbReference>
<dbReference type="OrthoDB" id="9759607at2"/>
<dbReference type="Pfam" id="PF02743">
    <property type="entry name" value="dCache_1"/>
    <property type="match status" value="1"/>
</dbReference>
<feature type="transmembrane region" description="Helical" evidence="6">
    <location>
        <begin position="267"/>
        <end position="293"/>
    </location>
</feature>
<dbReference type="GO" id="GO:0005886">
    <property type="term" value="C:plasma membrane"/>
    <property type="evidence" value="ECO:0007669"/>
    <property type="project" value="UniProtKB-SubCell"/>
</dbReference>
<dbReference type="InterPro" id="IPR000160">
    <property type="entry name" value="GGDEF_dom"/>
</dbReference>
<comment type="caution">
    <text evidence="8">The sequence shown here is derived from an EMBL/GenBank/DDBJ whole genome shotgun (WGS) entry which is preliminary data.</text>
</comment>
<dbReference type="InterPro" id="IPR029787">
    <property type="entry name" value="Nucleotide_cyclase"/>
</dbReference>
<dbReference type="PANTHER" id="PTHR45138:SF9">
    <property type="entry name" value="DIGUANYLATE CYCLASE DGCM-RELATED"/>
    <property type="match status" value="1"/>
</dbReference>
<dbReference type="Proteomes" id="UP000095658">
    <property type="component" value="Unassembled WGS sequence"/>
</dbReference>
<evidence type="ECO:0000256" key="2">
    <source>
        <dbReference type="ARBA" id="ARBA00022475"/>
    </source>
</evidence>
<dbReference type="SMART" id="SM00267">
    <property type="entry name" value="GGDEF"/>
    <property type="match status" value="1"/>
</dbReference>
<dbReference type="GO" id="GO:0043709">
    <property type="term" value="P:cell adhesion involved in single-species biofilm formation"/>
    <property type="evidence" value="ECO:0007669"/>
    <property type="project" value="TreeGrafter"/>
</dbReference>
<dbReference type="EMBL" id="MAMP01000012">
    <property type="protein sequence ID" value="OES45871.1"/>
    <property type="molecule type" value="Genomic_DNA"/>
</dbReference>
<dbReference type="Gene3D" id="3.30.70.270">
    <property type="match status" value="1"/>
</dbReference>
<keyword evidence="5 6" id="KW-0472">Membrane</keyword>
<dbReference type="AlphaFoldDB" id="A0A1E7DS14"/>
<keyword evidence="9" id="KW-1185">Reference proteome</keyword>
<organism evidence="8 9">
    <name type="scientific">Domibacillus iocasae</name>
    <dbReference type="NCBI Taxonomy" id="1714016"/>
    <lineage>
        <taxon>Bacteria</taxon>
        <taxon>Bacillati</taxon>
        <taxon>Bacillota</taxon>
        <taxon>Bacilli</taxon>
        <taxon>Bacillales</taxon>
        <taxon>Bacillaceae</taxon>
        <taxon>Domibacillus</taxon>
    </lineage>
</organism>
<dbReference type="GO" id="GO:1902201">
    <property type="term" value="P:negative regulation of bacterial-type flagellum-dependent cell motility"/>
    <property type="evidence" value="ECO:0007669"/>
    <property type="project" value="TreeGrafter"/>
</dbReference>
<proteinExistence type="predicted"/>
<evidence type="ECO:0000256" key="1">
    <source>
        <dbReference type="ARBA" id="ARBA00004651"/>
    </source>
</evidence>
<accession>A0A1E7DS14</accession>
<evidence type="ECO:0000256" key="5">
    <source>
        <dbReference type="ARBA" id="ARBA00023136"/>
    </source>
</evidence>
<keyword evidence="3 6" id="KW-0812">Transmembrane</keyword>
<evidence type="ECO:0000259" key="7">
    <source>
        <dbReference type="PROSITE" id="PS50887"/>
    </source>
</evidence>
<gene>
    <name evidence="8" type="ORF">BA724_02430</name>
</gene>
<dbReference type="SUPFAM" id="SSF103190">
    <property type="entry name" value="Sensory domain-like"/>
    <property type="match status" value="1"/>
</dbReference>
<protein>
    <recommendedName>
        <fullName evidence="7">GGDEF domain-containing protein</fullName>
    </recommendedName>
</protein>
<evidence type="ECO:0000256" key="6">
    <source>
        <dbReference type="SAM" id="Phobius"/>
    </source>
</evidence>
<comment type="subcellular location">
    <subcellularLocation>
        <location evidence="1">Cell membrane</location>
        <topology evidence="1">Multi-pass membrane protein</topology>
    </subcellularLocation>
</comment>
<dbReference type="InterPro" id="IPR033479">
    <property type="entry name" value="dCache_1"/>
</dbReference>
<evidence type="ECO:0000256" key="4">
    <source>
        <dbReference type="ARBA" id="ARBA00022989"/>
    </source>
</evidence>
<dbReference type="GO" id="GO:0052621">
    <property type="term" value="F:diguanylate cyclase activity"/>
    <property type="evidence" value="ECO:0007669"/>
    <property type="project" value="TreeGrafter"/>
</dbReference>
<dbReference type="PANTHER" id="PTHR45138">
    <property type="entry name" value="REGULATORY COMPONENTS OF SENSORY TRANSDUCTION SYSTEM"/>
    <property type="match status" value="1"/>
</dbReference>
<dbReference type="InterPro" id="IPR050469">
    <property type="entry name" value="Diguanylate_Cyclase"/>
</dbReference>
<feature type="domain" description="GGDEF" evidence="7">
    <location>
        <begin position="372"/>
        <end position="502"/>
    </location>
</feature>
<dbReference type="FunFam" id="3.30.70.270:FF:000001">
    <property type="entry name" value="Diguanylate cyclase domain protein"/>
    <property type="match status" value="1"/>
</dbReference>
<dbReference type="CDD" id="cd12912">
    <property type="entry name" value="PDC2_MCP_like"/>
    <property type="match status" value="1"/>
</dbReference>
<evidence type="ECO:0000313" key="8">
    <source>
        <dbReference type="EMBL" id="OES45871.1"/>
    </source>
</evidence>
<dbReference type="STRING" id="1714016.BA724_02430"/>
<evidence type="ECO:0000313" key="9">
    <source>
        <dbReference type="Proteomes" id="UP000095658"/>
    </source>
</evidence>
<dbReference type="PROSITE" id="PS50887">
    <property type="entry name" value="GGDEF"/>
    <property type="match status" value="1"/>
</dbReference>
<evidence type="ECO:0000256" key="3">
    <source>
        <dbReference type="ARBA" id="ARBA00022692"/>
    </source>
</evidence>
<name>A0A1E7DS14_9BACI</name>
<keyword evidence="4 6" id="KW-1133">Transmembrane helix</keyword>
<sequence>MIGVLVLVSALLTAIVGGYSAFSSTRNSLALNHLENNYQYAKKISSETNMLLTGMQEKINFIASIVQDHTFTQEEVNWLQQANKDYFNSIFFVDSNRVIQHISPADTGLKAGTQLTSEVSIEAVKLKKPYISNPYLATSERLILLISSPVFDKEGVYKGFVGGTIYLEEDNVLSTMLNEHFYGDGSYVYVVDSHGHIIFHPNKKRVNELVSENTIIQKVVAGNKGYEQAENSLGEKYFTGYSYEARSGWGIVSQTPVSVLKEPLNKLIVSMIMQGLPFLLFILLIAFGVSFIISKPLHQLAKFSEDAIADNKTAPLDRPIIRSRVYEVRQLAHHIHNHFEQLNSENRIDGLTGIANRKTFEQVMQGWIESQLPFCLILLDIDHFKKVNDTFGHVKGDEVLVFTASIMQNFSRVEDVCFRFGGEEFGILVKTGNIETAANLAERLRSEIETSKSPTGEAITISLGIAVYPEDAGQSTEVIEKADFALYQSKAYGRNKTTIYAD</sequence>
<keyword evidence="2" id="KW-1003">Cell membrane</keyword>
<dbReference type="Pfam" id="PF00990">
    <property type="entry name" value="GGDEF"/>
    <property type="match status" value="1"/>
</dbReference>